<evidence type="ECO:0000256" key="4">
    <source>
        <dbReference type="ARBA" id="ARBA00022692"/>
    </source>
</evidence>
<feature type="domain" description="Mechanosensitive ion channel MscS" evidence="8">
    <location>
        <begin position="105"/>
        <end position="172"/>
    </location>
</feature>
<dbReference type="InterPro" id="IPR023408">
    <property type="entry name" value="MscS_beta-dom_sf"/>
</dbReference>
<dbReference type="EMBL" id="FUFT01000005">
    <property type="protein sequence ID" value="SJL84194.1"/>
    <property type="molecule type" value="Genomic_DNA"/>
</dbReference>
<dbReference type="Gene3D" id="3.30.70.100">
    <property type="match status" value="1"/>
</dbReference>
<dbReference type="SUPFAM" id="SSF82689">
    <property type="entry name" value="Mechanosensitive channel protein MscS (YggB), C-terminal domain"/>
    <property type="match status" value="1"/>
</dbReference>
<dbReference type="Gene3D" id="2.30.30.60">
    <property type="match status" value="1"/>
</dbReference>
<reference evidence="11 12" key="1">
    <citation type="submission" date="2017-02" db="EMBL/GenBank/DDBJ databases">
        <authorList>
            <person name="Peterson S.W."/>
        </authorList>
    </citation>
    <scope>NUCLEOTIDE SEQUENCE [LARGE SCALE GENOMIC DNA]</scope>
    <source>
        <strain evidence="11 12">CECT 9027</strain>
    </source>
</reference>
<protein>
    <recommendedName>
        <fullName evidence="7">Small-conductance mechanosensitive channel</fullName>
    </recommendedName>
</protein>
<evidence type="ECO:0000259" key="9">
    <source>
        <dbReference type="Pfam" id="PF21082"/>
    </source>
</evidence>
<evidence type="ECO:0000313" key="11">
    <source>
        <dbReference type="EMBL" id="SJL84194.1"/>
    </source>
</evidence>
<feature type="transmembrane region" description="Helical" evidence="7">
    <location>
        <begin position="83"/>
        <end position="103"/>
    </location>
</feature>
<dbReference type="Pfam" id="PF21082">
    <property type="entry name" value="MS_channel_3rd"/>
    <property type="match status" value="1"/>
</dbReference>
<dbReference type="InterPro" id="IPR010920">
    <property type="entry name" value="LSM_dom_sf"/>
</dbReference>
<keyword evidence="6 7" id="KW-0472">Membrane</keyword>
<evidence type="ECO:0000256" key="2">
    <source>
        <dbReference type="ARBA" id="ARBA00008017"/>
    </source>
</evidence>
<dbReference type="Proteomes" id="UP000189475">
    <property type="component" value="Unassembled WGS sequence"/>
</dbReference>
<dbReference type="SUPFAM" id="SSF82861">
    <property type="entry name" value="Mechanosensitive channel protein MscS (YggB), transmembrane region"/>
    <property type="match status" value="1"/>
</dbReference>
<dbReference type="Gene3D" id="1.10.287.1260">
    <property type="match status" value="1"/>
</dbReference>
<proteinExistence type="inferred from homology"/>
<dbReference type="InterPro" id="IPR049278">
    <property type="entry name" value="MS_channel_C"/>
</dbReference>
<dbReference type="InterPro" id="IPR006685">
    <property type="entry name" value="MscS_channel_2nd"/>
</dbReference>
<evidence type="ECO:0000256" key="3">
    <source>
        <dbReference type="ARBA" id="ARBA00022475"/>
    </source>
</evidence>
<evidence type="ECO:0000259" key="10">
    <source>
        <dbReference type="Pfam" id="PF21088"/>
    </source>
</evidence>
<comment type="subcellular location">
    <subcellularLocation>
        <location evidence="7">Cell inner membrane</location>
        <topology evidence="7">Multi-pass membrane protein</topology>
    </subcellularLocation>
    <subcellularLocation>
        <location evidence="1">Cell membrane</location>
        <topology evidence="1">Multi-pass membrane protein</topology>
    </subcellularLocation>
</comment>
<comment type="similarity">
    <text evidence="2 7">Belongs to the MscS (TC 1.A.23) family.</text>
</comment>
<evidence type="ECO:0000256" key="6">
    <source>
        <dbReference type="ARBA" id="ARBA00023136"/>
    </source>
</evidence>
<evidence type="ECO:0000256" key="7">
    <source>
        <dbReference type="RuleBase" id="RU369025"/>
    </source>
</evidence>
<keyword evidence="7" id="KW-0997">Cell inner membrane</keyword>
<gene>
    <name evidence="11" type="primary">mscS_1</name>
    <name evidence="11" type="ORF">VPAL9027_02176</name>
</gene>
<comment type="subunit">
    <text evidence="7">Homoheptamer.</text>
</comment>
<dbReference type="GO" id="GO:0005886">
    <property type="term" value="C:plasma membrane"/>
    <property type="evidence" value="ECO:0007669"/>
    <property type="project" value="UniProtKB-SubCell"/>
</dbReference>
<dbReference type="InterPro" id="IPR011066">
    <property type="entry name" value="MscS_channel_C_sf"/>
</dbReference>
<dbReference type="GO" id="GO:0008381">
    <property type="term" value="F:mechanosensitive monoatomic ion channel activity"/>
    <property type="evidence" value="ECO:0007669"/>
    <property type="project" value="InterPro"/>
</dbReference>
<feature type="transmembrane region" description="Helical" evidence="7">
    <location>
        <begin position="14"/>
        <end position="35"/>
    </location>
</feature>
<evidence type="ECO:0000256" key="5">
    <source>
        <dbReference type="ARBA" id="ARBA00022989"/>
    </source>
</evidence>
<dbReference type="STRING" id="1918946.VPAL9027_02176"/>
<name>A0A1R4B5J5_9VIBR</name>
<evidence type="ECO:0000259" key="8">
    <source>
        <dbReference type="Pfam" id="PF00924"/>
    </source>
</evidence>
<dbReference type="InterPro" id="IPR011014">
    <property type="entry name" value="MscS_channel_TM-2"/>
</dbReference>
<dbReference type="Pfam" id="PF21088">
    <property type="entry name" value="MS_channel_1st"/>
    <property type="match status" value="1"/>
</dbReference>
<dbReference type="RefSeq" id="WP_077314579.1">
    <property type="nucleotide sequence ID" value="NZ_AP024888.1"/>
</dbReference>
<organism evidence="11 12">
    <name type="scientific">Vibrio palustris</name>
    <dbReference type="NCBI Taxonomy" id="1918946"/>
    <lineage>
        <taxon>Bacteria</taxon>
        <taxon>Pseudomonadati</taxon>
        <taxon>Pseudomonadota</taxon>
        <taxon>Gammaproteobacteria</taxon>
        <taxon>Vibrionales</taxon>
        <taxon>Vibrionaceae</taxon>
        <taxon>Vibrio</taxon>
    </lineage>
</organism>
<keyword evidence="7" id="KW-0813">Transport</keyword>
<sequence>MEALLELYNTHQGLIIEIAQNAVLTILVLIVASLVSKMISKGVDRGVKKLSGGDEIVARLLAKTAGYTVYLVGMVVILDLFGVNTASLIALVGAAGLAIGLALKDTLSNIAAGIMILFLKPIKKGEFVEFGSHMGTVVDIGLFNSVFETADGIYIASPNQTIWNSTIKNYTRNGKRRMDITVGISYDDSVDDGLQVLRTLASEQEHLIKEPEPQVIVHTLADSSVNLQLRAWCPRDKYWETYWGIQRQVKRRIEDAGLSIPYPQRDLHLIYKDKDEVSQAAAKH</sequence>
<keyword evidence="4 7" id="KW-0812">Transmembrane</keyword>
<keyword evidence="12" id="KW-1185">Reference proteome</keyword>
<accession>A0A1R4B5J5</accession>
<comment type="function">
    <text evidence="7">Mechanosensitive channel that participates in the regulation of osmotic pressure changes within the cell, opening in response to stretch forces in the membrane lipid bilayer, without the need for other proteins. Contributes to normal resistance to hypoosmotic shock. Forms an ion channel of 1.0 nanosiemens conductance with a slight preference for anions.</text>
</comment>
<comment type="caution">
    <text evidence="7">Lacks conserved residue(s) required for the propagation of feature annotation.</text>
</comment>
<dbReference type="SUPFAM" id="SSF50182">
    <property type="entry name" value="Sm-like ribonucleoproteins"/>
    <property type="match status" value="1"/>
</dbReference>
<keyword evidence="7" id="KW-0406">Ion transport</keyword>
<dbReference type="PANTHER" id="PTHR30221:SF1">
    <property type="entry name" value="SMALL-CONDUCTANCE MECHANOSENSITIVE CHANNEL"/>
    <property type="match status" value="1"/>
</dbReference>
<dbReference type="OrthoDB" id="9809206at2"/>
<dbReference type="AlphaFoldDB" id="A0A1R4B5J5"/>
<keyword evidence="3" id="KW-1003">Cell membrane</keyword>
<keyword evidence="7" id="KW-0407">Ion channel</keyword>
<evidence type="ECO:0000256" key="1">
    <source>
        <dbReference type="ARBA" id="ARBA00004651"/>
    </source>
</evidence>
<dbReference type="Pfam" id="PF00924">
    <property type="entry name" value="MS_channel_2nd"/>
    <property type="match status" value="1"/>
</dbReference>
<dbReference type="PANTHER" id="PTHR30221">
    <property type="entry name" value="SMALL-CONDUCTANCE MECHANOSENSITIVE CHANNEL"/>
    <property type="match status" value="1"/>
</dbReference>
<keyword evidence="5 7" id="KW-1133">Transmembrane helix</keyword>
<feature type="transmembrane region" description="Helical" evidence="7">
    <location>
        <begin position="56"/>
        <end position="77"/>
    </location>
</feature>
<feature type="domain" description="Mechanosensitive ion channel transmembrane helices 2/3" evidence="10">
    <location>
        <begin position="67"/>
        <end position="104"/>
    </location>
</feature>
<dbReference type="InterPro" id="IPR049142">
    <property type="entry name" value="MS_channel_1st"/>
</dbReference>
<dbReference type="InterPro" id="IPR045275">
    <property type="entry name" value="MscS_archaea/bacteria_type"/>
</dbReference>
<evidence type="ECO:0000313" key="12">
    <source>
        <dbReference type="Proteomes" id="UP000189475"/>
    </source>
</evidence>
<feature type="domain" description="Mechanosensitive ion channel MscS C-terminal" evidence="9">
    <location>
        <begin position="180"/>
        <end position="259"/>
    </location>
</feature>